<feature type="non-terminal residue" evidence="1">
    <location>
        <position position="1"/>
    </location>
</feature>
<name>A0A699SLU0_TANCI</name>
<reference evidence="1" key="1">
    <citation type="journal article" date="2019" name="Sci. Rep.">
        <title>Draft genome of Tanacetum cinerariifolium, the natural source of mosquito coil.</title>
        <authorList>
            <person name="Yamashiro T."/>
            <person name="Shiraishi A."/>
            <person name="Satake H."/>
            <person name="Nakayama K."/>
        </authorList>
    </citation>
    <scope>NUCLEOTIDE SEQUENCE</scope>
</reference>
<dbReference type="EMBL" id="BKCJ011173929">
    <property type="protein sequence ID" value="GFC98746.1"/>
    <property type="molecule type" value="Genomic_DNA"/>
</dbReference>
<sequence>WRGTPNTSLLFVNFYMVEKTDLQKLLGVVDESLKDEEACDIWRNQDSWHIRSWRLYPRAQVHILETVDGRVIYMFVDVSYPLSAATLEHMLKHGLEVPKLLVGGDLTMAEQLVSFIKAALLNAQSAVSSM</sequence>
<evidence type="ECO:0000313" key="1">
    <source>
        <dbReference type="EMBL" id="GFC98746.1"/>
    </source>
</evidence>
<comment type="caution">
    <text evidence="1">The sequence shown here is derived from an EMBL/GenBank/DDBJ whole genome shotgun (WGS) entry which is preliminary data.</text>
</comment>
<dbReference type="AlphaFoldDB" id="A0A699SLU0"/>
<gene>
    <name evidence="1" type="ORF">Tci_870716</name>
</gene>
<proteinExistence type="predicted"/>
<feature type="non-terminal residue" evidence="1">
    <location>
        <position position="130"/>
    </location>
</feature>
<protein>
    <submittedName>
        <fullName evidence="1">Uncharacterized protein</fullName>
    </submittedName>
</protein>
<organism evidence="1">
    <name type="scientific">Tanacetum cinerariifolium</name>
    <name type="common">Dalmatian daisy</name>
    <name type="synonym">Chrysanthemum cinerariifolium</name>
    <dbReference type="NCBI Taxonomy" id="118510"/>
    <lineage>
        <taxon>Eukaryota</taxon>
        <taxon>Viridiplantae</taxon>
        <taxon>Streptophyta</taxon>
        <taxon>Embryophyta</taxon>
        <taxon>Tracheophyta</taxon>
        <taxon>Spermatophyta</taxon>
        <taxon>Magnoliopsida</taxon>
        <taxon>eudicotyledons</taxon>
        <taxon>Gunneridae</taxon>
        <taxon>Pentapetalae</taxon>
        <taxon>asterids</taxon>
        <taxon>campanulids</taxon>
        <taxon>Asterales</taxon>
        <taxon>Asteraceae</taxon>
        <taxon>Asteroideae</taxon>
        <taxon>Anthemideae</taxon>
        <taxon>Anthemidinae</taxon>
        <taxon>Tanacetum</taxon>
    </lineage>
</organism>
<accession>A0A699SLU0</accession>